<dbReference type="Gene3D" id="3.40.50.720">
    <property type="entry name" value="NAD(P)-binding Rossmann-like Domain"/>
    <property type="match status" value="1"/>
</dbReference>
<dbReference type="EMBL" id="FONR01000009">
    <property type="protein sequence ID" value="SFF60234.1"/>
    <property type="molecule type" value="Genomic_DNA"/>
</dbReference>
<dbReference type="EC" id="3.5.4.9" evidence="1"/>
<keyword evidence="2" id="KW-0028">Amino-acid biosynthesis</keyword>
<feature type="domain" description="Tetrahydrofolate dehydrogenase/cyclohydrolase NAD(P)-binding" evidence="5">
    <location>
        <begin position="1"/>
        <end position="105"/>
    </location>
</feature>
<evidence type="ECO:0000256" key="3">
    <source>
        <dbReference type="ARBA" id="ARBA00022801"/>
    </source>
</evidence>
<dbReference type="Proteomes" id="UP000181942">
    <property type="component" value="Unassembled WGS sequence"/>
</dbReference>
<dbReference type="PROSITE" id="PS00767">
    <property type="entry name" value="THF_DHG_CYH_2"/>
    <property type="match status" value="1"/>
</dbReference>
<evidence type="ECO:0000259" key="5">
    <source>
        <dbReference type="Pfam" id="PF02882"/>
    </source>
</evidence>
<keyword evidence="4" id="KW-0560">Oxidoreductase</keyword>
<evidence type="ECO:0000256" key="2">
    <source>
        <dbReference type="ARBA" id="ARBA00022605"/>
    </source>
</evidence>
<dbReference type="InterPro" id="IPR020631">
    <property type="entry name" value="THF_DH/CycHdrlase_NAD-bd_dom"/>
</dbReference>
<dbReference type="GO" id="GO:0004488">
    <property type="term" value="F:methylenetetrahydrofolate dehydrogenase (NADP+) activity"/>
    <property type="evidence" value="ECO:0007669"/>
    <property type="project" value="InterPro"/>
</dbReference>
<organism evidence="6 7">
    <name type="scientific">Streptomyces mirabilis</name>
    <dbReference type="NCBI Taxonomy" id="68239"/>
    <lineage>
        <taxon>Bacteria</taxon>
        <taxon>Bacillati</taxon>
        <taxon>Actinomycetota</taxon>
        <taxon>Actinomycetes</taxon>
        <taxon>Kitasatosporales</taxon>
        <taxon>Streptomycetaceae</taxon>
        <taxon>Streptomyces</taxon>
    </lineage>
</organism>
<dbReference type="PANTHER" id="PTHR48099:SF5">
    <property type="entry name" value="C-1-TETRAHYDROFOLATE SYNTHASE, CYTOPLASMIC"/>
    <property type="match status" value="1"/>
</dbReference>
<accession>A0A1I2K075</accession>
<dbReference type="SUPFAM" id="SSF51735">
    <property type="entry name" value="NAD(P)-binding Rossmann-fold domains"/>
    <property type="match status" value="1"/>
</dbReference>
<dbReference type="AlphaFoldDB" id="A0A1I2K075"/>
<evidence type="ECO:0000256" key="4">
    <source>
        <dbReference type="ARBA" id="ARBA00023002"/>
    </source>
</evidence>
<dbReference type="Pfam" id="PF02882">
    <property type="entry name" value="THF_DHG_CYH_C"/>
    <property type="match status" value="1"/>
</dbReference>
<gene>
    <name evidence="6" type="ORF">SAMN02787118_109186</name>
</gene>
<dbReference type="OrthoDB" id="9803580at2"/>
<keyword evidence="3 6" id="KW-0378">Hydrolase</keyword>
<dbReference type="GO" id="GO:0035999">
    <property type="term" value="P:tetrahydrofolate interconversion"/>
    <property type="evidence" value="ECO:0007669"/>
    <property type="project" value="TreeGrafter"/>
</dbReference>
<dbReference type="InterPro" id="IPR036291">
    <property type="entry name" value="NAD(P)-bd_dom_sf"/>
</dbReference>
<reference evidence="6 7" key="1">
    <citation type="submission" date="2016-10" db="EMBL/GenBank/DDBJ databases">
        <authorList>
            <person name="de Groot N.N."/>
        </authorList>
    </citation>
    <scope>NUCLEOTIDE SEQUENCE [LARGE SCALE GENOMIC DNA]</scope>
    <source>
        <strain evidence="6 7">OK461</strain>
    </source>
</reference>
<dbReference type="GO" id="GO:0005829">
    <property type="term" value="C:cytosol"/>
    <property type="evidence" value="ECO:0007669"/>
    <property type="project" value="TreeGrafter"/>
</dbReference>
<protein>
    <recommendedName>
        <fullName evidence="1">methenyltetrahydrofolate cyclohydrolase</fullName>
        <ecNumber evidence="1">3.5.4.9</ecNumber>
    </recommendedName>
</protein>
<proteinExistence type="predicted"/>
<evidence type="ECO:0000313" key="6">
    <source>
        <dbReference type="EMBL" id="SFF60234.1"/>
    </source>
</evidence>
<dbReference type="InterPro" id="IPR000672">
    <property type="entry name" value="THF_DH/CycHdrlase"/>
</dbReference>
<dbReference type="GO" id="GO:0008652">
    <property type="term" value="P:amino acid biosynthetic process"/>
    <property type="evidence" value="ECO:0007669"/>
    <property type="project" value="UniProtKB-KW"/>
</dbReference>
<dbReference type="PANTHER" id="PTHR48099">
    <property type="entry name" value="C-1-TETRAHYDROFOLATE SYNTHASE, CYTOPLASMIC-RELATED"/>
    <property type="match status" value="1"/>
</dbReference>
<dbReference type="InterPro" id="IPR020867">
    <property type="entry name" value="THF_DH/CycHdrlase_CS"/>
</dbReference>
<dbReference type="GO" id="GO:0004477">
    <property type="term" value="F:methenyltetrahydrofolate cyclohydrolase activity"/>
    <property type="evidence" value="ECO:0007669"/>
    <property type="project" value="UniProtKB-EC"/>
</dbReference>
<dbReference type="PRINTS" id="PR00085">
    <property type="entry name" value="THFDHDRGNASE"/>
</dbReference>
<evidence type="ECO:0000256" key="1">
    <source>
        <dbReference type="ARBA" id="ARBA00012776"/>
    </source>
</evidence>
<evidence type="ECO:0000313" key="7">
    <source>
        <dbReference type="Proteomes" id="UP000181942"/>
    </source>
</evidence>
<name>A0A1I2K075_9ACTN</name>
<sequence length="111" mass="11345">MAQLLLQRDAAVTIAHRYTTDLAAVTRPADIVVVATGMPGLVGPERIRPGATVIDVGIHKTASGLTGDVRASEVDGVAGRLTPVPGGVGPMTIALLMVNTLRAAAWAEHSA</sequence>